<protein>
    <recommendedName>
        <fullName evidence="7">EF-hand domain-containing protein</fullName>
    </recommendedName>
</protein>
<dbReference type="GO" id="GO:0005813">
    <property type="term" value="C:centrosome"/>
    <property type="evidence" value="ECO:0007669"/>
    <property type="project" value="UniProtKB-SubCell"/>
</dbReference>
<evidence type="ECO:0000256" key="1">
    <source>
        <dbReference type="ARBA" id="ARBA00004300"/>
    </source>
</evidence>
<evidence type="ECO:0000256" key="5">
    <source>
        <dbReference type="ARBA" id="ARBA00023212"/>
    </source>
</evidence>
<dbReference type="CDD" id="cd00051">
    <property type="entry name" value="EFh"/>
    <property type="match status" value="1"/>
</dbReference>
<evidence type="ECO:0000313" key="8">
    <source>
        <dbReference type="EMBL" id="KAK3874443.1"/>
    </source>
</evidence>
<sequence length="185" mass="19707">MDTSDSPPTSTQGNTGKTDLLPPVVPPLVSQPMEETDSVDVSVGGQETSLASQHNSLAYSGDNEEEYLRATWQRLGVGHDGYLSLDELATVCHAIGMEKVANEVLEQLFSRLDVDGDGRISFEEFVHMFQSGGPSGNTSLVLEESLSHDISGPSMSRLSTVGDDRRGLAATETSVLSSLDPHNTG</sequence>
<dbReference type="GO" id="GO:0034454">
    <property type="term" value="P:microtubule anchoring at centrosome"/>
    <property type="evidence" value="ECO:0007669"/>
    <property type="project" value="TreeGrafter"/>
</dbReference>
<reference evidence="8" key="1">
    <citation type="submission" date="2023-10" db="EMBL/GenBank/DDBJ databases">
        <title>Genome assemblies of two species of porcelain crab, Petrolisthes cinctipes and Petrolisthes manimaculis (Anomura: Porcellanidae).</title>
        <authorList>
            <person name="Angst P."/>
        </authorList>
    </citation>
    <scope>NUCLEOTIDE SEQUENCE</scope>
    <source>
        <strain evidence="8">PB745_01</strain>
        <tissue evidence="8">Gill</tissue>
    </source>
</reference>
<dbReference type="InterPro" id="IPR002048">
    <property type="entry name" value="EF_hand_dom"/>
</dbReference>
<evidence type="ECO:0000256" key="2">
    <source>
        <dbReference type="ARBA" id="ARBA00022490"/>
    </source>
</evidence>
<keyword evidence="5" id="KW-0206">Cytoskeleton</keyword>
<feature type="domain" description="EF-hand" evidence="7">
    <location>
        <begin position="63"/>
        <end position="98"/>
    </location>
</feature>
<dbReference type="SUPFAM" id="SSF47473">
    <property type="entry name" value="EF-hand"/>
    <property type="match status" value="1"/>
</dbReference>
<evidence type="ECO:0000259" key="7">
    <source>
        <dbReference type="PROSITE" id="PS50222"/>
    </source>
</evidence>
<feature type="compositionally biased region" description="Polar residues" evidence="6">
    <location>
        <begin position="1"/>
        <end position="17"/>
    </location>
</feature>
<feature type="compositionally biased region" description="Polar residues" evidence="6">
    <location>
        <begin position="171"/>
        <end position="185"/>
    </location>
</feature>
<dbReference type="InterPro" id="IPR011992">
    <property type="entry name" value="EF-hand-dom_pair"/>
</dbReference>
<dbReference type="Proteomes" id="UP001286313">
    <property type="component" value="Unassembled WGS sequence"/>
</dbReference>
<evidence type="ECO:0000256" key="3">
    <source>
        <dbReference type="ARBA" id="ARBA00022553"/>
    </source>
</evidence>
<evidence type="ECO:0000313" key="9">
    <source>
        <dbReference type="Proteomes" id="UP001286313"/>
    </source>
</evidence>
<keyword evidence="9" id="KW-1185">Reference proteome</keyword>
<evidence type="ECO:0000256" key="4">
    <source>
        <dbReference type="ARBA" id="ARBA00022837"/>
    </source>
</evidence>
<feature type="region of interest" description="Disordered" evidence="6">
    <location>
        <begin position="149"/>
        <end position="185"/>
    </location>
</feature>
<dbReference type="InterPro" id="IPR001751">
    <property type="entry name" value="S100/CaBP7/8-like_CS"/>
</dbReference>
<dbReference type="PROSITE" id="PS50222">
    <property type="entry name" value="EF_HAND_2"/>
    <property type="match status" value="2"/>
</dbReference>
<accession>A0AAE1FM38</accession>
<dbReference type="GO" id="GO:0005509">
    <property type="term" value="F:calcium ion binding"/>
    <property type="evidence" value="ECO:0007669"/>
    <property type="project" value="InterPro"/>
</dbReference>
<organism evidence="8 9">
    <name type="scientific">Petrolisthes cinctipes</name>
    <name type="common">Flat porcelain crab</name>
    <dbReference type="NCBI Taxonomy" id="88211"/>
    <lineage>
        <taxon>Eukaryota</taxon>
        <taxon>Metazoa</taxon>
        <taxon>Ecdysozoa</taxon>
        <taxon>Arthropoda</taxon>
        <taxon>Crustacea</taxon>
        <taxon>Multicrustacea</taxon>
        <taxon>Malacostraca</taxon>
        <taxon>Eumalacostraca</taxon>
        <taxon>Eucarida</taxon>
        <taxon>Decapoda</taxon>
        <taxon>Pleocyemata</taxon>
        <taxon>Anomura</taxon>
        <taxon>Galatheoidea</taxon>
        <taxon>Porcellanidae</taxon>
        <taxon>Petrolisthes</taxon>
    </lineage>
</organism>
<dbReference type="Pfam" id="PF13499">
    <property type="entry name" value="EF-hand_7"/>
    <property type="match status" value="1"/>
</dbReference>
<keyword evidence="2" id="KW-0963">Cytoplasm</keyword>
<dbReference type="PANTHER" id="PTHR18905:SF13">
    <property type="entry name" value="NON-CENTROSOMAL MICROTUBULE ARRAY"/>
    <property type="match status" value="1"/>
</dbReference>
<evidence type="ECO:0000256" key="6">
    <source>
        <dbReference type="SAM" id="MobiDB-lite"/>
    </source>
</evidence>
<gene>
    <name evidence="8" type="ORF">Pcinc_020607</name>
</gene>
<dbReference type="AlphaFoldDB" id="A0AAE1FM38"/>
<keyword evidence="4" id="KW-0106">Calcium</keyword>
<dbReference type="Gene3D" id="1.10.238.10">
    <property type="entry name" value="EF-hand"/>
    <property type="match status" value="1"/>
</dbReference>
<proteinExistence type="predicted"/>
<keyword evidence="3" id="KW-0597">Phosphoprotein</keyword>
<feature type="region of interest" description="Disordered" evidence="6">
    <location>
        <begin position="1"/>
        <end position="37"/>
    </location>
</feature>
<comment type="caution">
    <text evidence="8">The sequence shown here is derived from an EMBL/GenBank/DDBJ whole genome shotgun (WGS) entry which is preliminary data.</text>
</comment>
<dbReference type="EMBL" id="JAWQEG010002102">
    <property type="protein sequence ID" value="KAK3874443.1"/>
    <property type="molecule type" value="Genomic_DNA"/>
</dbReference>
<dbReference type="PROSITE" id="PS00018">
    <property type="entry name" value="EF_HAND_1"/>
    <property type="match status" value="1"/>
</dbReference>
<feature type="domain" description="EF-hand" evidence="7">
    <location>
        <begin position="100"/>
        <end position="135"/>
    </location>
</feature>
<dbReference type="InterPro" id="IPR018247">
    <property type="entry name" value="EF_Hand_1_Ca_BS"/>
</dbReference>
<dbReference type="PROSITE" id="PS00303">
    <property type="entry name" value="S100_CABP"/>
    <property type="match status" value="1"/>
</dbReference>
<dbReference type="PANTHER" id="PTHR18905">
    <property type="entry name" value="NINEIN"/>
    <property type="match status" value="1"/>
</dbReference>
<name>A0AAE1FM38_PETCI</name>
<dbReference type="SMART" id="SM00054">
    <property type="entry name" value="EFh"/>
    <property type="match status" value="2"/>
</dbReference>
<comment type="subcellular location">
    <subcellularLocation>
        <location evidence="1">Cytoplasm</location>
        <location evidence="1">Cytoskeleton</location>
        <location evidence="1">Microtubule organizing center</location>
        <location evidence="1">Centrosome</location>
    </subcellularLocation>
</comment>